<sequence length="182" mass="20756">MNYNKAILVGRIANDIRLSKTSSGVSYARARLAIRRNSTIDTEVTDFVPLVAWRQTADLMANYAPKGSLVMIEGAVVTSTREVNGQQITNVEIRVDGFHFLEPRSVREQRHNPNFDPNSTTYFANNNKTNYQPTQQNVKTNQNNQNINFDTFMDDDKFTGSPSQTVNQLHEINFQMDFDDED</sequence>
<dbReference type="CDD" id="cd04496">
    <property type="entry name" value="SSB_OBF"/>
    <property type="match status" value="1"/>
</dbReference>
<dbReference type="Proteomes" id="UP001477443">
    <property type="component" value="Chromosome"/>
</dbReference>
<evidence type="ECO:0000256" key="3">
    <source>
        <dbReference type="RuleBase" id="RU000524"/>
    </source>
</evidence>
<evidence type="ECO:0000256" key="2">
    <source>
        <dbReference type="HAMAP-Rule" id="MF_00984"/>
    </source>
</evidence>
<dbReference type="PANTHER" id="PTHR10302">
    <property type="entry name" value="SINGLE-STRANDED DNA-BINDING PROTEIN"/>
    <property type="match status" value="1"/>
</dbReference>
<comment type="subunit">
    <text evidence="2">Homotetramer.</text>
</comment>
<dbReference type="PROSITE" id="PS50935">
    <property type="entry name" value="SSB"/>
    <property type="match status" value="1"/>
</dbReference>
<dbReference type="PANTHER" id="PTHR10302:SF27">
    <property type="entry name" value="SINGLE-STRANDED DNA-BINDING PROTEIN"/>
    <property type="match status" value="1"/>
</dbReference>
<evidence type="ECO:0000313" key="5">
    <source>
        <dbReference type="Proteomes" id="UP001477443"/>
    </source>
</evidence>
<dbReference type="RefSeq" id="WP_338822963.1">
    <property type="nucleotide sequence ID" value="NZ_CP148067.1"/>
</dbReference>
<keyword evidence="5" id="KW-1185">Reference proteome</keyword>
<accession>A0ABZ2RW63</accession>
<gene>
    <name evidence="4" type="primary">ssb</name>
    <name evidence="4" type="ORF">WG617_01715</name>
</gene>
<keyword evidence="1 2" id="KW-0238">DNA-binding</keyword>
<comment type="caution">
    <text evidence="2">Lacks conserved residue(s) required for the propagation of feature annotation.</text>
</comment>
<dbReference type="HAMAP" id="MF_00984">
    <property type="entry name" value="SSB"/>
    <property type="match status" value="1"/>
</dbReference>
<dbReference type="NCBIfam" id="TIGR00621">
    <property type="entry name" value="ssb"/>
    <property type="match status" value="1"/>
</dbReference>
<evidence type="ECO:0000313" key="4">
    <source>
        <dbReference type="EMBL" id="WXL29349.1"/>
    </source>
</evidence>
<dbReference type="InterPro" id="IPR012340">
    <property type="entry name" value="NA-bd_OB-fold"/>
</dbReference>
<dbReference type="Pfam" id="PF00436">
    <property type="entry name" value="SSB"/>
    <property type="match status" value="1"/>
</dbReference>
<protein>
    <recommendedName>
        <fullName evidence="2 3">Single-stranded DNA-binding protein</fullName>
        <shortName evidence="2">SSB</shortName>
    </recommendedName>
</protein>
<dbReference type="EMBL" id="CP148067">
    <property type="protein sequence ID" value="WXL29349.1"/>
    <property type="molecule type" value="Genomic_DNA"/>
</dbReference>
<dbReference type="Gene3D" id="2.40.50.140">
    <property type="entry name" value="Nucleic acid-binding proteins"/>
    <property type="match status" value="1"/>
</dbReference>
<dbReference type="InterPro" id="IPR000424">
    <property type="entry name" value="Primosome_PriB/ssb"/>
</dbReference>
<dbReference type="InterPro" id="IPR011344">
    <property type="entry name" value="ssDNA-bd"/>
</dbReference>
<reference evidence="4" key="1">
    <citation type="submission" date="2024-03" db="EMBL/GenBank/DDBJ databases">
        <title>Complete genome sequence of Mycoplasma felifaucium Z921 isolated from the trachea of a cheetah.</title>
        <authorList>
            <person name="Spergser J."/>
        </authorList>
    </citation>
    <scope>NUCLEOTIDE SEQUENCE [LARGE SCALE GENOMIC DNA]</scope>
    <source>
        <strain evidence="4">Z921</strain>
    </source>
</reference>
<dbReference type="GO" id="GO:0003677">
    <property type="term" value="F:DNA binding"/>
    <property type="evidence" value="ECO:0007669"/>
    <property type="project" value="UniProtKB-KW"/>
</dbReference>
<name>A0ABZ2RW63_9BACT</name>
<evidence type="ECO:0000256" key="1">
    <source>
        <dbReference type="ARBA" id="ARBA00023125"/>
    </source>
</evidence>
<organism evidence="4 5">
    <name type="scientific">Mycoplasmopsis felifaucium</name>
    <dbReference type="NCBI Taxonomy" id="35768"/>
    <lineage>
        <taxon>Bacteria</taxon>
        <taxon>Bacillati</taxon>
        <taxon>Mycoplasmatota</taxon>
        <taxon>Mycoplasmoidales</taxon>
        <taxon>Metamycoplasmataceae</taxon>
        <taxon>Mycoplasmopsis</taxon>
    </lineage>
</organism>
<proteinExistence type="inferred from homology"/>
<dbReference type="SUPFAM" id="SSF50249">
    <property type="entry name" value="Nucleic acid-binding proteins"/>
    <property type="match status" value="1"/>
</dbReference>